<dbReference type="EC" id="3.6.1.10" evidence="1"/>
<evidence type="ECO:0000313" key="2">
    <source>
        <dbReference type="Proteomes" id="UP001150603"/>
    </source>
</evidence>
<keyword evidence="2" id="KW-1185">Reference proteome</keyword>
<feature type="non-terminal residue" evidence="1">
    <location>
        <position position="401"/>
    </location>
</feature>
<evidence type="ECO:0000313" key="1">
    <source>
        <dbReference type="EMBL" id="KAJ1933057.1"/>
    </source>
</evidence>
<sequence>MVLGITGLAALAIVALGFIALFDNTGDRPPNSETQLNSSSVGRFLHITDLHVDPYYRTGSTTYSSCHRKPPSSSKHARRHGSRSLNGNSDDGIADAGGKEWKRFDRDGHDHTGIFGIPEAKCDSPVALVNATAEYLRTQWADRLDFVIWTGDSGRHDNDAEIPRTFEEIIEQNHITAGAMRYAFPAIPVVPNIGNNDISPHNELARPGHKRARLTYRQLSKAWHGFIPDDQMRTFLYGGYFAKDVVDYGDSVPDDDGQLGSSPPKAAEPTHVTAAGMKKPKKAPKKQKPVRKPRGITVLSLNTIYWYRANAKVGGCAADDSPGLAQLAWIRYQMRRARQRNRDLILMGHVIPNRDNYRPTCYHGYARTVTQVIPAPALGATGGLMRKSSGSSDDDEYDLPL</sequence>
<keyword evidence="1" id="KW-0378">Hydrolase</keyword>
<protein>
    <submittedName>
        <fullName evidence="1">Endopolyphosphatase</fullName>
        <ecNumber evidence="1">3.6.1.10</ecNumber>
    </submittedName>
</protein>
<reference evidence="1" key="1">
    <citation type="submission" date="2022-07" db="EMBL/GenBank/DDBJ databases">
        <title>Phylogenomic reconstructions and comparative analyses of Kickxellomycotina fungi.</title>
        <authorList>
            <person name="Reynolds N.K."/>
            <person name="Stajich J.E."/>
            <person name="Barry K."/>
            <person name="Grigoriev I.V."/>
            <person name="Crous P."/>
            <person name="Smith M.E."/>
        </authorList>
    </citation>
    <scope>NUCLEOTIDE SEQUENCE</scope>
    <source>
        <strain evidence="1">NRRL 5244</strain>
    </source>
</reference>
<organism evidence="1 2">
    <name type="scientific">Linderina macrospora</name>
    <dbReference type="NCBI Taxonomy" id="4868"/>
    <lineage>
        <taxon>Eukaryota</taxon>
        <taxon>Fungi</taxon>
        <taxon>Fungi incertae sedis</taxon>
        <taxon>Zoopagomycota</taxon>
        <taxon>Kickxellomycotina</taxon>
        <taxon>Kickxellomycetes</taxon>
        <taxon>Kickxellales</taxon>
        <taxon>Kickxellaceae</taxon>
        <taxon>Linderina</taxon>
    </lineage>
</organism>
<accession>A0ACC1J0R2</accession>
<dbReference type="EMBL" id="JANBPW010005240">
    <property type="protein sequence ID" value="KAJ1933057.1"/>
    <property type="molecule type" value="Genomic_DNA"/>
</dbReference>
<dbReference type="Proteomes" id="UP001150603">
    <property type="component" value="Unassembled WGS sequence"/>
</dbReference>
<name>A0ACC1J0R2_9FUNG</name>
<gene>
    <name evidence="1" type="primary">PPN1</name>
    <name evidence="1" type="ORF">FBU59_006163</name>
</gene>
<proteinExistence type="predicted"/>
<comment type="caution">
    <text evidence="1">The sequence shown here is derived from an EMBL/GenBank/DDBJ whole genome shotgun (WGS) entry which is preliminary data.</text>
</comment>